<keyword evidence="3 5" id="KW-0378">Hydrolase</keyword>
<evidence type="ECO:0000313" key="7">
    <source>
        <dbReference type="Proteomes" id="UP001597249"/>
    </source>
</evidence>
<accession>A0ABW4BB93</accession>
<evidence type="ECO:0000256" key="1">
    <source>
        <dbReference type="ARBA" id="ARBA00009232"/>
    </source>
</evidence>
<dbReference type="EMBL" id="JBHTMO010000038">
    <property type="protein sequence ID" value="MFD1394016.1"/>
    <property type="molecule type" value="Genomic_DNA"/>
</dbReference>
<keyword evidence="2 5" id="KW-0227">DNA damage</keyword>
<sequence length="202" mass="21417">MDEELEKWLTHAATPAIARGLLGATLHKGPCAGLIVETEAYLGETDQAAHAFGGRRTKTNLALWRPAGTVYVYRMRQYCLLNLVTRPEGVPQCVLIRAVEPTAGVALMTQRRGRFGQALTSGPGKLCQAFAITLADNGQLLGEGALSLSPGRTPRAIAAAPRVGVPNKGAATTAALRFFVAGNPYVSDVKQSQIHPNGGWQS</sequence>
<comment type="caution">
    <text evidence="6">The sequence shown here is derived from an EMBL/GenBank/DDBJ whole genome shotgun (WGS) entry which is preliminary data.</text>
</comment>
<evidence type="ECO:0000256" key="2">
    <source>
        <dbReference type="ARBA" id="ARBA00022763"/>
    </source>
</evidence>
<dbReference type="HAMAP" id="MF_00527">
    <property type="entry name" value="3MGH"/>
    <property type="match status" value="1"/>
</dbReference>
<dbReference type="CDD" id="cd00540">
    <property type="entry name" value="AAG"/>
    <property type="match status" value="1"/>
</dbReference>
<evidence type="ECO:0000256" key="4">
    <source>
        <dbReference type="ARBA" id="ARBA00023204"/>
    </source>
</evidence>
<dbReference type="PANTHER" id="PTHR10429">
    <property type="entry name" value="DNA-3-METHYLADENINE GLYCOSYLASE"/>
    <property type="match status" value="1"/>
</dbReference>
<dbReference type="NCBIfam" id="TIGR00567">
    <property type="entry name" value="3mg"/>
    <property type="match status" value="1"/>
</dbReference>
<keyword evidence="7" id="KW-1185">Reference proteome</keyword>
<dbReference type="PANTHER" id="PTHR10429:SF0">
    <property type="entry name" value="DNA-3-METHYLADENINE GLYCOSYLASE"/>
    <property type="match status" value="1"/>
</dbReference>
<dbReference type="Gene3D" id="3.10.300.10">
    <property type="entry name" value="Methylpurine-DNA glycosylase (MPG)"/>
    <property type="match status" value="1"/>
</dbReference>
<gene>
    <name evidence="6" type="ORF">ACFQ3L_10605</name>
</gene>
<evidence type="ECO:0000313" key="6">
    <source>
        <dbReference type="EMBL" id="MFD1394016.1"/>
    </source>
</evidence>
<dbReference type="InterPro" id="IPR003180">
    <property type="entry name" value="MPG"/>
</dbReference>
<comment type="similarity">
    <text evidence="1 5">Belongs to the DNA glycosylase MPG family.</text>
</comment>
<name>A0ABW4BB93_9LACO</name>
<dbReference type="InterPro" id="IPR036995">
    <property type="entry name" value="MPG_sf"/>
</dbReference>
<organism evidence="6 7">
    <name type="scientific">Lacticaseibacillus jixianensis</name>
    <dbReference type="NCBI Taxonomy" id="2486012"/>
    <lineage>
        <taxon>Bacteria</taxon>
        <taxon>Bacillati</taxon>
        <taxon>Bacillota</taxon>
        <taxon>Bacilli</taxon>
        <taxon>Lactobacillales</taxon>
        <taxon>Lactobacillaceae</taxon>
        <taxon>Lacticaseibacillus</taxon>
    </lineage>
</organism>
<dbReference type="Proteomes" id="UP001597249">
    <property type="component" value="Unassembled WGS sequence"/>
</dbReference>
<reference evidence="7" key="1">
    <citation type="journal article" date="2019" name="Int. J. Syst. Evol. Microbiol.">
        <title>The Global Catalogue of Microorganisms (GCM) 10K type strain sequencing project: providing services to taxonomists for standard genome sequencing and annotation.</title>
        <authorList>
            <consortium name="The Broad Institute Genomics Platform"/>
            <consortium name="The Broad Institute Genome Sequencing Center for Infectious Disease"/>
            <person name="Wu L."/>
            <person name="Ma J."/>
        </authorList>
    </citation>
    <scope>NUCLEOTIDE SEQUENCE [LARGE SCALE GENOMIC DNA]</scope>
    <source>
        <strain evidence="7">CCM 8911</strain>
    </source>
</reference>
<dbReference type="EC" id="3.2.2.-" evidence="5"/>
<keyword evidence="4 5" id="KW-0234">DNA repair</keyword>
<evidence type="ECO:0000256" key="5">
    <source>
        <dbReference type="HAMAP-Rule" id="MF_00527"/>
    </source>
</evidence>
<protein>
    <recommendedName>
        <fullName evidence="5">Putative 3-methyladenine DNA glycosylase</fullName>
        <ecNumber evidence="5">3.2.2.-</ecNumber>
    </recommendedName>
</protein>
<evidence type="ECO:0000256" key="3">
    <source>
        <dbReference type="ARBA" id="ARBA00022801"/>
    </source>
</evidence>
<dbReference type="Pfam" id="PF02245">
    <property type="entry name" value="Pur_DNA_glyco"/>
    <property type="match status" value="1"/>
</dbReference>
<dbReference type="SUPFAM" id="SSF50486">
    <property type="entry name" value="FMT C-terminal domain-like"/>
    <property type="match status" value="1"/>
</dbReference>
<proteinExistence type="inferred from homology"/>
<dbReference type="RefSeq" id="WP_125585022.1">
    <property type="nucleotide sequence ID" value="NZ_JBHTMO010000038.1"/>
</dbReference>
<dbReference type="InterPro" id="IPR011034">
    <property type="entry name" value="Formyl_transferase-like_C_sf"/>
</dbReference>